<organism evidence="1 2">
    <name type="scientific">Brachybacterium equifaecis</name>
    <dbReference type="NCBI Taxonomy" id="2910770"/>
    <lineage>
        <taxon>Bacteria</taxon>
        <taxon>Bacillati</taxon>
        <taxon>Actinomycetota</taxon>
        <taxon>Actinomycetes</taxon>
        <taxon>Micrococcales</taxon>
        <taxon>Dermabacteraceae</taxon>
        <taxon>Brachybacterium</taxon>
    </lineage>
</organism>
<dbReference type="RefSeq" id="WP_249738466.1">
    <property type="nucleotide sequence ID" value="NZ_JAKNCJ010000012.1"/>
</dbReference>
<evidence type="ECO:0000313" key="1">
    <source>
        <dbReference type="EMBL" id="MCL6424386.1"/>
    </source>
</evidence>
<protein>
    <submittedName>
        <fullName evidence="1">Uncharacterized protein</fullName>
    </submittedName>
</protein>
<sequence>MSSAGITQCHHTVLSCTASAWSWGVEGPISSPAIHLRVLEHHPLWVIAAPREDEALVPVGRYLREVSTSRFISALTSASEVAMAAMWSPETSIHDASAMGERLVGMREVTISKHLLGRMVEVGSTRDFHLLLGPRRIPLTELEAARISSRIMLRAQGVSALARHGGFSGLADPQEHSSIAHAAAAGRPSALSEMGRICRSALGDVDAALIPVHTDTTALLGLLMDTLDEAARSHRAGALRGSAIGRRLQAS</sequence>
<proteinExistence type="predicted"/>
<keyword evidence="2" id="KW-1185">Reference proteome</keyword>
<comment type="caution">
    <text evidence="1">The sequence shown here is derived from an EMBL/GenBank/DDBJ whole genome shotgun (WGS) entry which is preliminary data.</text>
</comment>
<dbReference type="EMBL" id="JAKNCJ010000012">
    <property type="protein sequence ID" value="MCL6424386.1"/>
    <property type="molecule type" value="Genomic_DNA"/>
</dbReference>
<accession>A0ABT0R3C9</accession>
<dbReference type="Proteomes" id="UP001203761">
    <property type="component" value="Unassembled WGS sequence"/>
</dbReference>
<reference evidence="1" key="1">
    <citation type="submission" date="2022-02" db="EMBL/GenBank/DDBJ databases">
        <authorList>
            <person name="Lee M."/>
            <person name="Kim S.-J."/>
            <person name="Jung M.-Y."/>
        </authorList>
    </citation>
    <scope>NUCLEOTIDE SEQUENCE</scope>
    <source>
        <strain evidence="1">JHP9</strain>
    </source>
</reference>
<evidence type="ECO:0000313" key="2">
    <source>
        <dbReference type="Proteomes" id="UP001203761"/>
    </source>
</evidence>
<name>A0ABT0R3C9_9MICO</name>
<gene>
    <name evidence="1" type="ORF">Bequi_13530</name>
</gene>